<organism evidence="1 2">
    <name type="scientific">Steinernema carpocapsae</name>
    <name type="common">Entomopathogenic nematode</name>
    <dbReference type="NCBI Taxonomy" id="34508"/>
    <lineage>
        <taxon>Eukaryota</taxon>
        <taxon>Metazoa</taxon>
        <taxon>Ecdysozoa</taxon>
        <taxon>Nematoda</taxon>
        <taxon>Chromadorea</taxon>
        <taxon>Rhabditida</taxon>
        <taxon>Tylenchina</taxon>
        <taxon>Panagrolaimomorpha</taxon>
        <taxon>Strongyloidoidea</taxon>
        <taxon>Steinernematidae</taxon>
        <taxon>Steinernema</taxon>
    </lineage>
</organism>
<proteinExistence type="predicted"/>
<evidence type="ECO:0000313" key="1">
    <source>
        <dbReference type="EMBL" id="TKR58593.1"/>
    </source>
</evidence>
<dbReference type="Proteomes" id="UP000298663">
    <property type="component" value="Unassembled WGS sequence"/>
</dbReference>
<gene>
    <name evidence="1" type="ORF">L596_030018</name>
</gene>
<evidence type="ECO:0000313" key="2">
    <source>
        <dbReference type="Proteomes" id="UP000298663"/>
    </source>
</evidence>
<accession>A0A4U5LRH4</accession>
<name>A0A4U5LRH4_STECR</name>
<dbReference type="AlphaFoldDB" id="A0A4U5LRH4"/>
<reference evidence="1 2" key="2">
    <citation type="journal article" date="2019" name="G3 (Bethesda)">
        <title>Hybrid Assembly of the Genome of the Entomopathogenic Nematode Steinernema carpocapsae Identifies the X-Chromosome.</title>
        <authorList>
            <person name="Serra L."/>
            <person name="Macchietto M."/>
            <person name="Macias-Munoz A."/>
            <person name="McGill C.J."/>
            <person name="Rodriguez I.M."/>
            <person name="Rodriguez B."/>
            <person name="Murad R."/>
            <person name="Mortazavi A."/>
        </authorList>
    </citation>
    <scope>NUCLEOTIDE SEQUENCE [LARGE SCALE GENOMIC DNA]</scope>
    <source>
        <strain evidence="1 2">ALL</strain>
    </source>
</reference>
<comment type="caution">
    <text evidence="1">The sequence shown here is derived from an EMBL/GenBank/DDBJ whole genome shotgun (WGS) entry which is preliminary data.</text>
</comment>
<protein>
    <submittedName>
        <fullName evidence="1">Uncharacterized protein</fullName>
    </submittedName>
</protein>
<dbReference type="EMBL" id="AZBU02000013">
    <property type="protein sequence ID" value="TKR58593.1"/>
    <property type="molecule type" value="Genomic_DNA"/>
</dbReference>
<sequence>MRSIYCGTCVWPPYCIFQQDVVKQDRSLVPAFSDRNRQCKVLRPTQTGHYPNGEIGLEECSGPKDCSVHRECSDACLLHQRSLEETFLTRYDD</sequence>
<reference evidence="1 2" key="1">
    <citation type="journal article" date="2015" name="Genome Biol.">
        <title>Comparative genomics of Steinernema reveals deeply conserved gene regulatory networks.</title>
        <authorList>
            <person name="Dillman A.R."/>
            <person name="Macchietto M."/>
            <person name="Porter C.F."/>
            <person name="Rogers A."/>
            <person name="Williams B."/>
            <person name="Antoshechkin I."/>
            <person name="Lee M.M."/>
            <person name="Goodwin Z."/>
            <person name="Lu X."/>
            <person name="Lewis E.E."/>
            <person name="Goodrich-Blair H."/>
            <person name="Stock S.P."/>
            <person name="Adams B.J."/>
            <person name="Sternberg P.W."/>
            <person name="Mortazavi A."/>
        </authorList>
    </citation>
    <scope>NUCLEOTIDE SEQUENCE [LARGE SCALE GENOMIC DNA]</scope>
    <source>
        <strain evidence="1 2">ALL</strain>
    </source>
</reference>
<keyword evidence="2" id="KW-1185">Reference proteome</keyword>